<dbReference type="RefSeq" id="WP_348026597.1">
    <property type="nucleotide sequence ID" value="NZ_CP129113.1"/>
</dbReference>
<evidence type="ECO:0000313" key="2">
    <source>
        <dbReference type="EMBL" id="WLV24006.1"/>
    </source>
</evidence>
<dbReference type="EMBL" id="CP129113">
    <property type="protein sequence ID" value="WLV24006.1"/>
    <property type="molecule type" value="Genomic_DNA"/>
</dbReference>
<dbReference type="SMART" id="SM00138">
    <property type="entry name" value="MeTrc"/>
    <property type="match status" value="1"/>
</dbReference>
<gene>
    <name evidence="2" type="ORF">QR721_10220</name>
</gene>
<dbReference type="InterPro" id="IPR022641">
    <property type="entry name" value="CheR_N"/>
</dbReference>
<sequence>MTAYHLWEEEMESNPQVEMEIDLLLEGIFQLSGYDFRGYAKSSITRRVLNRMKIDNIPTVTRVLDKAFHEKGFLQQLLNDFSINVTEMFRDPEFFRALREQVLPELAKLPEIRIWHAGCSSGEEVFSMAILLKEAGLYERSVMFATDFNDNILKRARQGMFPLAKMQAYTKNYISAGGMRAFSEYYTADRNAAYIDPALMENMIFWQHNLVTDYTFNEFDLVICRNVLIYFSSELQAKVQKLFYNSLSDGGFLGLGDKETLRFTTISNAYEDFNEQNRIYRKKTQLL</sequence>
<dbReference type="InterPro" id="IPR022642">
    <property type="entry name" value="CheR_C"/>
</dbReference>
<feature type="domain" description="CheR-type methyltransferase" evidence="1">
    <location>
        <begin position="9"/>
        <end position="261"/>
    </location>
</feature>
<dbReference type="Gene3D" id="3.40.50.150">
    <property type="entry name" value="Vaccinia Virus protein VP39"/>
    <property type="match status" value="1"/>
</dbReference>
<accession>A0ABY9KT57</accession>
<dbReference type="PRINTS" id="PR00996">
    <property type="entry name" value="CHERMTFRASE"/>
</dbReference>
<dbReference type="InterPro" id="IPR000780">
    <property type="entry name" value="CheR_MeTrfase"/>
</dbReference>
<dbReference type="Pfam" id="PF01739">
    <property type="entry name" value="CheR"/>
    <property type="match status" value="1"/>
</dbReference>
<dbReference type="SUPFAM" id="SSF47757">
    <property type="entry name" value="Chemotaxis receptor methyltransferase CheR, N-terminal domain"/>
    <property type="match status" value="1"/>
</dbReference>
<organism evidence="2 3">
    <name type="scientific">Aciduricibacillus chroicocephali</name>
    <dbReference type="NCBI Taxonomy" id="3054939"/>
    <lineage>
        <taxon>Bacteria</taxon>
        <taxon>Bacillati</taxon>
        <taxon>Bacillota</taxon>
        <taxon>Bacilli</taxon>
        <taxon>Bacillales</taxon>
        <taxon>Bacillaceae</taxon>
        <taxon>Aciduricibacillus</taxon>
    </lineage>
</organism>
<protein>
    <submittedName>
        <fullName evidence="2">Protein-glutamate O-methyltransferase CheR</fullName>
    </submittedName>
</protein>
<proteinExistence type="predicted"/>
<dbReference type="Pfam" id="PF03705">
    <property type="entry name" value="CheR_N"/>
    <property type="match status" value="1"/>
</dbReference>
<dbReference type="InterPro" id="IPR050903">
    <property type="entry name" value="Bact_Chemotaxis_MeTrfase"/>
</dbReference>
<dbReference type="InterPro" id="IPR029063">
    <property type="entry name" value="SAM-dependent_MTases_sf"/>
</dbReference>
<dbReference type="PANTHER" id="PTHR24422:SF8">
    <property type="entry name" value="CHEMOTAXIS PROTEIN"/>
    <property type="match status" value="1"/>
</dbReference>
<dbReference type="PANTHER" id="PTHR24422">
    <property type="entry name" value="CHEMOTAXIS PROTEIN METHYLTRANSFERASE"/>
    <property type="match status" value="1"/>
</dbReference>
<evidence type="ECO:0000313" key="3">
    <source>
        <dbReference type="Proteomes" id="UP001180087"/>
    </source>
</evidence>
<keyword evidence="3" id="KW-1185">Reference proteome</keyword>
<reference evidence="2" key="1">
    <citation type="submission" date="2023-06" db="EMBL/GenBank/DDBJ databases">
        <title>A Treasure from Seagulls: Isolation and Description of Aciduricobacillus qingdaonensis gen. nov., sp. nov., a Rare Obligately Uric Acid-utilizing Member in the Family Bacillaceae.</title>
        <authorList>
            <person name="Liu W."/>
            <person name="Wang B."/>
        </authorList>
    </citation>
    <scope>NUCLEOTIDE SEQUENCE</scope>
    <source>
        <strain evidence="2">44XB</strain>
    </source>
</reference>
<name>A0ABY9KT57_9BACI</name>
<evidence type="ECO:0000259" key="1">
    <source>
        <dbReference type="PROSITE" id="PS50123"/>
    </source>
</evidence>
<dbReference type="SUPFAM" id="SSF53335">
    <property type="entry name" value="S-adenosyl-L-methionine-dependent methyltransferases"/>
    <property type="match status" value="1"/>
</dbReference>
<dbReference type="Proteomes" id="UP001180087">
    <property type="component" value="Chromosome"/>
</dbReference>
<dbReference type="PROSITE" id="PS50123">
    <property type="entry name" value="CHER"/>
    <property type="match status" value="1"/>
</dbReference>